<organism evidence="3 4">
    <name type="scientific">Patiriisocius marinus</name>
    <dbReference type="NCBI Taxonomy" id="1397112"/>
    <lineage>
        <taxon>Bacteria</taxon>
        <taxon>Pseudomonadati</taxon>
        <taxon>Bacteroidota</taxon>
        <taxon>Flavobacteriia</taxon>
        <taxon>Flavobacteriales</taxon>
        <taxon>Flavobacteriaceae</taxon>
        <taxon>Patiriisocius</taxon>
    </lineage>
</organism>
<dbReference type="NCBIfam" id="TIGR04183">
    <property type="entry name" value="Por_Secre_tail"/>
    <property type="match status" value="1"/>
</dbReference>
<accession>A0A5J4IW51</accession>
<reference evidence="3 4" key="1">
    <citation type="submission" date="2019-08" db="EMBL/GenBank/DDBJ databases">
        <title>Draft genome sequence of Ulvibacter marinus type strain NBRC 109484.</title>
        <authorList>
            <person name="Kawano K."/>
            <person name="Ushijima N."/>
            <person name="Kihara M."/>
            <person name="Itoh H."/>
        </authorList>
    </citation>
    <scope>NUCLEOTIDE SEQUENCE [LARGE SCALE GENOMIC DNA]</scope>
    <source>
        <strain evidence="3 4">NBRC 109484</strain>
    </source>
</reference>
<evidence type="ECO:0000313" key="4">
    <source>
        <dbReference type="Proteomes" id="UP000326509"/>
    </source>
</evidence>
<dbReference type="Gene3D" id="2.60.40.3080">
    <property type="match status" value="1"/>
</dbReference>
<keyword evidence="4" id="KW-1185">Reference proteome</keyword>
<protein>
    <recommendedName>
        <fullName evidence="2">Secretion system C-terminal sorting domain-containing protein</fullName>
    </recommendedName>
</protein>
<comment type="caution">
    <text evidence="3">The sequence shown here is derived from an EMBL/GenBank/DDBJ whole genome shotgun (WGS) entry which is preliminary data.</text>
</comment>
<evidence type="ECO:0000259" key="2">
    <source>
        <dbReference type="Pfam" id="PF18962"/>
    </source>
</evidence>
<feature type="domain" description="Secretion system C-terminal sorting" evidence="2">
    <location>
        <begin position="158"/>
        <end position="226"/>
    </location>
</feature>
<evidence type="ECO:0000256" key="1">
    <source>
        <dbReference type="ARBA" id="ARBA00022729"/>
    </source>
</evidence>
<evidence type="ECO:0000313" key="3">
    <source>
        <dbReference type="EMBL" id="GER59194.1"/>
    </source>
</evidence>
<dbReference type="InterPro" id="IPR026444">
    <property type="entry name" value="Secre_tail"/>
</dbReference>
<dbReference type="Proteomes" id="UP000326509">
    <property type="component" value="Unassembled WGS sequence"/>
</dbReference>
<sequence>MSQNPDPQLFENIWYLTSLTIEGSPIEFPENSEFTPPDLNFDLNSGDVTLFTCNCYCHESDGVLFVSGFFTLPNGLPFLIDVGCPISENMNFHDIYFDDFFQHEIPEVSNPIAYEILTDSDGNKQLTLTNSNGDIAVYGDQLLLTLENTAATFSLVTNPVQNNLELQFPNATQNRAVQIYDITGKLVKSTTSNQETNLKFDVSVLEGGMYLVVVAEGTKKSIRKFIKR</sequence>
<dbReference type="EMBL" id="BKCG01000002">
    <property type="protein sequence ID" value="GER59194.1"/>
    <property type="molecule type" value="Genomic_DNA"/>
</dbReference>
<proteinExistence type="predicted"/>
<keyword evidence="1" id="KW-0732">Signal</keyword>
<gene>
    <name evidence="3" type="ORF">ULMA_13020</name>
</gene>
<dbReference type="Pfam" id="PF18962">
    <property type="entry name" value="Por_Secre_tail"/>
    <property type="match status" value="1"/>
</dbReference>
<dbReference type="AlphaFoldDB" id="A0A5J4IW51"/>
<name>A0A5J4IW51_9FLAO</name>